<feature type="compositionally biased region" description="Low complexity" evidence="5">
    <location>
        <begin position="214"/>
        <end position="229"/>
    </location>
</feature>
<evidence type="ECO:0000256" key="1">
    <source>
        <dbReference type="ARBA" id="ARBA00022723"/>
    </source>
</evidence>
<dbReference type="SUPFAM" id="SSF144232">
    <property type="entry name" value="HIT/MYND zinc finger-like"/>
    <property type="match status" value="1"/>
</dbReference>
<dbReference type="GO" id="GO:0005634">
    <property type="term" value="C:nucleus"/>
    <property type="evidence" value="ECO:0007669"/>
    <property type="project" value="TreeGrafter"/>
</dbReference>
<feature type="domain" description="MYND-type" evidence="6">
    <location>
        <begin position="138"/>
        <end position="174"/>
    </location>
</feature>
<evidence type="ECO:0000256" key="2">
    <source>
        <dbReference type="ARBA" id="ARBA00022771"/>
    </source>
</evidence>
<evidence type="ECO:0000313" key="8">
    <source>
        <dbReference type="Proteomes" id="UP000593571"/>
    </source>
</evidence>
<keyword evidence="2 4" id="KW-0863">Zinc-finger</keyword>
<evidence type="ECO:0000259" key="6">
    <source>
        <dbReference type="PROSITE" id="PS50865"/>
    </source>
</evidence>
<dbReference type="PRINTS" id="PR01877">
    <property type="entry name" value="MTGR1PROTEIN"/>
</dbReference>
<dbReference type="Gene3D" id="6.10.140.2220">
    <property type="match status" value="1"/>
</dbReference>
<dbReference type="Pfam" id="PF01753">
    <property type="entry name" value="zf-MYND"/>
    <property type="match status" value="1"/>
</dbReference>
<dbReference type="PANTHER" id="PTHR10379">
    <property type="entry name" value="MTG8 ETO EIGHT TWENTY ONE PROTEIN"/>
    <property type="match status" value="1"/>
</dbReference>
<dbReference type="FunFam" id="6.10.140.2220:FF:000001">
    <property type="entry name" value="CBFA2/RUNX1 translocation partner 3"/>
    <property type="match status" value="1"/>
</dbReference>
<keyword evidence="1" id="KW-0479">Metal-binding</keyword>
<name>A0A7J8DFL8_ROUAE</name>
<dbReference type="AlphaFoldDB" id="A0A7J8DFL8"/>
<dbReference type="InterPro" id="IPR013291">
    <property type="entry name" value="MTGR1"/>
</dbReference>
<reference evidence="7 8" key="1">
    <citation type="journal article" date="2020" name="Nature">
        <title>Six reference-quality genomes reveal evolution of bat adaptations.</title>
        <authorList>
            <person name="Jebb D."/>
            <person name="Huang Z."/>
            <person name="Pippel M."/>
            <person name="Hughes G.M."/>
            <person name="Lavrichenko K."/>
            <person name="Devanna P."/>
            <person name="Winkler S."/>
            <person name="Jermiin L.S."/>
            <person name="Skirmuntt E.C."/>
            <person name="Katzourakis A."/>
            <person name="Burkitt-Gray L."/>
            <person name="Ray D.A."/>
            <person name="Sullivan K.A.M."/>
            <person name="Roscito J.G."/>
            <person name="Kirilenko B.M."/>
            <person name="Davalos L.M."/>
            <person name="Corthals A.P."/>
            <person name="Power M.L."/>
            <person name="Jones G."/>
            <person name="Ransome R.D."/>
            <person name="Dechmann D.K.N."/>
            <person name="Locatelli A.G."/>
            <person name="Puechmaille S.J."/>
            <person name="Fedrigo O."/>
            <person name="Jarvis E.D."/>
            <person name="Hiller M."/>
            <person name="Vernes S.C."/>
            <person name="Myers E.W."/>
            <person name="Teeling E.C."/>
        </authorList>
    </citation>
    <scope>NUCLEOTIDE SEQUENCE [LARGE SCALE GENOMIC DNA]</scope>
    <source>
        <strain evidence="7">MRouAeg1</strain>
        <tissue evidence="7">Muscle</tissue>
    </source>
</reference>
<evidence type="ECO:0000256" key="4">
    <source>
        <dbReference type="PROSITE-ProRule" id="PRU00134"/>
    </source>
</evidence>
<proteinExistence type="predicted"/>
<feature type="region of interest" description="Disordered" evidence="5">
    <location>
        <begin position="13"/>
        <end position="40"/>
    </location>
</feature>
<dbReference type="PROSITE" id="PS01360">
    <property type="entry name" value="ZF_MYND_1"/>
    <property type="match status" value="1"/>
</dbReference>
<dbReference type="GO" id="GO:0008270">
    <property type="term" value="F:zinc ion binding"/>
    <property type="evidence" value="ECO:0007669"/>
    <property type="project" value="UniProtKB-KW"/>
</dbReference>
<comment type="caution">
    <text evidence="7">The sequence shown here is derived from an EMBL/GenBank/DDBJ whole genome shotgun (WGS) entry which is preliminary data.</text>
</comment>
<evidence type="ECO:0000313" key="7">
    <source>
        <dbReference type="EMBL" id="KAF6421845.1"/>
    </source>
</evidence>
<evidence type="ECO:0000256" key="3">
    <source>
        <dbReference type="ARBA" id="ARBA00022833"/>
    </source>
</evidence>
<keyword evidence="8" id="KW-1185">Reference proteome</keyword>
<dbReference type="PROSITE" id="PS50865">
    <property type="entry name" value="ZF_MYND_2"/>
    <property type="match status" value="1"/>
</dbReference>
<dbReference type="InterPro" id="IPR002893">
    <property type="entry name" value="Znf_MYND"/>
</dbReference>
<dbReference type="PANTHER" id="PTHR10379:SF13">
    <property type="entry name" value="PROTEIN CBFA2T2"/>
    <property type="match status" value="1"/>
</dbReference>
<protein>
    <submittedName>
        <fullName evidence="7">CBFA2/RUNX1 partner transcriptional co-repressor 2</fullName>
    </submittedName>
</protein>
<keyword evidence="3" id="KW-0862">Zinc</keyword>
<dbReference type="Proteomes" id="UP000593571">
    <property type="component" value="Unassembled WGS sequence"/>
</dbReference>
<dbReference type="PRINTS" id="PR01875">
    <property type="entry name" value="ETOFAMILY"/>
</dbReference>
<dbReference type="GO" id="GO:0003714">
    <property type="term" value="F:transcription corepressor activity"/>
    <property type="evidence" value="ECO:0007669"/>
    <property type="project" value="InterPro"/>
</dbReference>
<feature type="region of interest" description="Disordered" evidence="5">
    <location>
        <begin position="178"/>
        <end position="235"/>
    </location>
</feature>
<dbReference type="InterPro" id="IPR013289">
    <property type="entry name" value="CBFA2T1/2/3"/>
</dbReference>
<gene>
    <name evidence="7" type="ORF">HJG63_002154</name>
</gene>
<evidence type="ECO:0000256" key="5">
    <source>
        <dbReference type="SAM" id="MobiDB-lite"/>
    </source>
</evidence>
<feature type="compositionally biased region" description="Polar residues" evidence="5">
    <location>
        <begin position="178"/>
        <end position="188"/>
    </location>
</feature>
<accession>A0A7J8DFL8</accession>
<organism evidence="7 8">
    <name type="scientific">Rousettus aegyptiacus</name>
    <name type="common">Egyptian fruit bat</name>
    <name type="synonym">Pteropus aegyptiacus</name>
    <dbReference type="NCBI Taxonomy" id="9407"/>
    <lineage>
        <taxon>Eukaryota</taxon>
        <taxon>Metazoa</taxon>
        <taxon>Chordata</taxon>
        <taxon>Craniata</taxon>
        <taxon>Vertebrata</taxon>
        <taxon>Euteleostomi</taxon>
        <taxon>Mammalia</taxon>
        <taxon>Eutheria</taxon>
        <taxon>Laurasiatheria</taxon>
        <taxon>Chiroptera</taxon>
        <taxon>Yinpterochiroptera</taxon>
        <taxon>Pteropodoidea</taxon>
        <taxon>Pteropodidae</taxon>
        <taxon>Rousettinae</taxon>
        <taxon>Rousettus</taxon>
    </lineage>
</organism>
<dbReference type="EMBL" id="JACASE010000012">
    <property type="protein sequence ID" value="KAF6421845.1"/>
    <property type="molecule type" value="Genomic_DNA"/>
</dbReference>
<sequence>MVGVPGAAAFQLGPEKRVPAMPGSPVEVKIQSRSSPPTMPPLPPINPGGPRPVSFTPTASTGYVPVEFWKKTEEAVNKVKIQAMSEVQKAVAEAEQKAFEVIATERARMEQTIADVKRQAAEDAFLVINEQEESTENCWNCGRKASETCSGCNIARYCGSFCQHKDWERHHRLCGQNLHGQSPHSQSRPLIPGGRGSSARSADCSVPSPALDKTSATTSRSSTPASVTAIDTNGL</sequence>